<dbReference type="InterPro" id="IPR011004">
    <property type="entry name" value="Trimer_LpxA-like_sf"/>
</dbReference>
<reference evidence="1 2" key="1">
    <citation type="submission" date="2018-06" db="EMBL/GenBank/DDBJ databases">
        <title>Genomic Encyclopedia of Type Strains, Phase IV (KMG-IV): sequencing the most valuable type-strain genomes for metagenomic binning, comparative biology and taxonomic classification.</title>
        <authorList>
            <person name="Goeker M."/>
        </authorList>
    </citation>
    <scope>NUCLEOTIDE SEQUENCE [LARGE SCALE GENOMIC DNA]</scope>
    <source>
        <strain evidence="1 2">DSM 44599</strain>
    </source>
</reference>
<dbReference type="Gene3D" id="2.160.10.10">
    <property type="entry name" value="Hexapeptide repeat proteins"/>
    <property type="match status" value="1"/>
</dbReference>
<dbReference type="AlphaFoldDB" id="A0A366DBZ7"/>
<evidence type="ECO:0000313" key="1">
    <source>
        <dbReference type="EMBL" id="RBO87553.1"/>
    </source>
</evidence>
<dbReference type="RefSeq" id="WP_067505151.1">
    <property type="nucleotide sequence ID" value="NZ_QNRE01000011.1"/>
</dbReference>
<dbReference type="Proteomes" id="UP000252586">
    <property type="component" value="Unassembled WGS sequence"/>
</dbReference>
<proteinExistence type="predicted"/>
<gene>
    <name evidence="1" type="ORF">DFR74_111260</name>
</gene>
<organism evidence="1 2">
    <name type="scientific">Nocardia puris</name>
    <dbReference type="NCBI Taxonomy" id="208602"/>
    <lineage>
        <taxon>Bacteria</taxon>
        <taxon>Bacillati</taxon>
        <taxon>Actinomycetota</taxon>
        <taxon>Actinomycetes</taxon>
        <taxon>Mycobacteriales</taxon>
        <taxon>Nocardiaceae</taxon>
        <taxon>Nocardia</taxon>
    </lineage>
</organism>
<dbReference type="SUPFAM" id="SSF51161">
    <property type="entry name" value="Trimeric LpxA-like enzymes"/>
    <property type="match status" value="1"/>
</dbReference>
<comment type="caution">
    <text evidence="1">The sequence shown here is derived from an EMBL/GenBank/DDBJ whole genome shotgun (WGS) entry which is preliminary data.</text>
</comment>
<dbReference type="EMBL" id="QNRE01000011">
    <property type="protein sequence ID" value="RBO87553.1"/>
    <property type="molecule type" value="Genomic_DNA"/>
</dbReference>
<name>A0A366DBZ7_9NOCA</name>
<dbReference type="STRING" id="1210090.GCA_001613185_01403"/>
<evidence type="ECO:0000313" key="2">
    <source>
        <dbReference type="Proteomes" id="UP000252586"/>
    </source>
</evidence>
<accession>A0A366DBZ7</accession>
<sequence length="248" mass="26792">MTSEKRRERHFELTDETTVQDGITLHRIRATRALPEHGVRAGDLGGWVAQAVNILGDYAWIDAEARVWGCAEIKGHALVCGRACVYDHALIDGNARVASHAHVRGYAIVRDNARVDGRAVVEDAAVVSEQARVLGYVAGNADVDGIAHLGPTAYVTSSQDVLTVSPLGSENSDATLYRTKDNGHILTVGCWSGRIGELAAEVKRRAEGWAAPEFATARWIAEYEALAALCRIRIAMWTPQPGQSGVAR</sequence>
<keyword evidence="2" id="KW-1185">Reference proteome</keyword>
<protein>
    <submittedName>
        <fullName evidence="1">Uncharacterized protein</fullName>
    </submittedName>
</protein>